<dbReference type="CDD" id="cd00488">
    <property type="entry name" value="PCD_DCoH"/>
    <property type="match status" value="1"/>
</dbReference>
<keyword evidence="4" id="KW-0456">Lyase</keyword>
<gene>
    <name evidence="5" type="ORF">D3H55_12455</name>
</gene>
<reference evidence="5 6" key="1">
    <citation type="submission" date="2018-09" db="EMBL/GenBank/DDBJ databases">
        <title>Bacillus saliacetes sp. nov., isolated from Thai shrimp paste (Ka-pi).</title>
        <authorList>
            <person name="Daroonpunt R."/>
            <person name="Tanasupawat S."/>
            <person name="Yiamsombut S."/>
        </authorList>
    </citation>
    <scope>NUCLEOTIDE SEQUENCE [LARGE SCALE GENOMIC DNA]</scope>
    <source>
        <strain evidence="5 6">SKP7-4</strain>
    </source>
</reference>
<dbReference type="InterPro" id="IPR036428">
    <property type="entry name" value="PCD_sf"/>
</dbReference>
<dbReference type="EC" id="4.2.1.96" evidence="3"/>
<evidence type="ECO:0000256" key="4">
    <source>
        <dbReference type="ARBA" id="ARBA00023239"/>
    </source>
</evidence>
<comment type="catalytic activity">
    <reaction evidence="1">
        <text>(4aS,6R)-4a-hydroxy-L-erythro-5,6,7,8-tetrahydrobiopterin = (6R)-L-erythro-6,7-dihydrobiopterin + H2O</text>
        <dbReference type="Rhea" id="RHEA:11920"/>
        <dbReference type="ChEBI" id="CHEBI:15377"/>
        <dbReference type="ChEBI" id="CHEBI:15642"/>
        <dbReference type="ChEBI" id="CHEBI:43120"/>
        <dbReference type="EC" id="4.2.1.96"/>
    </reaction>
</comment>
<evidence type="ECO:0000256" key="3">
    <source>
        <dbReference type="ARBA" id="ARBA00013252"/>
    </source>
</evidence>
<dbReference type="Gene3D" id="3.30.1360.20">
    <property type="entry name" value="Transcriptional coactivator/pterin dehydratase"/>
    <property type="match status" value="1"/>
</dbReference>
<dbReference type="GO" id="GO:0006729">
    <property type="term" value="P:tetrahydrobiopterin biosynthetic process"/>
    <property type="evidence" value="ECO:0007669"/>
    <property type="project" value="InterPro"/>
</dbReference>
<dbReference type="Proteomes" id="UP000265801">
    <property type="component" value="Unassembled WGS sequence"/>
</dbReference>
<dbReference type="PANTHER" id="PTHR12599">
    <property type="entry name" value="PTERIN-4-ALPHA-CARBINOLAMINE DEHYDRATASE"/>
    <property type="match status" value="1"/>
</dbReference>
<accession>A0A3A1QWQ6</accession>
<dbReference type="PANTHER" id="PTHR12599:SF0">
    <property type="entry name" value="PTERIN-4-ALPHA-CARBINOLAMINE DEHYDRATASE"/>
    <property type="match status" value="1"/>
</dbReference>
<evidence type="ECO:0000313" key="6">
    <source>
        <dbReference type="Proteomes" id="UP000265801"/>
    </source>
</evidence>
<dbReference type="Pfam" id="PF01329">
    <property type="entry name" value="Pterin_4a"/>
    <property type="match status" value="1"/>
</dbReference>
<dbReference type="InterPro" id="IPR001533">
    <property type="entry name" value="Pterin_deHydtase"/>
</dbReference>
<name>A0A3A1QWQ6_9BACI</name>
<proteinExistence type="inferred from homology"/>
<sequence>MKRASEKEALTALQDIACWKRKDEKWIERRFKFQEFMEGIGFVDRIAEIAEDMEHHPFISIQYKVVTLSLTSWNERGLTALDFEAAFKYNQIYDTMK</sequence>
<comment type="caution">
    <text evidence="5">The sequence shown here is derived from an EMBL/GenBank/DDBJ whole genome shotgun (WGS) entry which is preliminary data.</text>
</comment>
<dbReference type="AlphaFoldDB" id="A0A3A1QWQ6"/>
<dbReference type="OrthoDB" id="9800108at2"/>
<evidence type="ECO:0000256" key="2">
    <source>
        <dbReference type="ARBA" id="ARBA00006472"/>
    </source>
</evidence>
<protein>
    <recommendedName>
        <fullName evidence="3">4a-hydroxytetrahydrobiopterin dehydratase</fullName>
        <ecNumber evidence="3">4.2.1.96</ecNumber>
    </recommendedName>
</protein>
<dbReference type="EMBL" id="QXIR01000016">
    <property type="protein sequence ID" value="RIW32688.1"/>
    <property type="molecule type" value="Genomic_DNA"/>
</dbReference>
<keyword evidence="6" id="KW-1185">Reference proteome</keyword>
<evidence type="ECO:0000313" key="5">
    <source>
        <dbReference type="EMBL" id="RIW32688.1"/>
    </source>
</evidence>
<comment type="similarity">
    <text evidence="2">Belongs to the pterin-4-alpha-carbinolamine dehydratase family.</text>
</comment>
<evidence type="ECO:0000256" key="1">
    <source>
        <dbReference type="ARBA" id="ARBA00001554"/>
    </source>
</evidence>
<dbReference type="RefSeq" id="WP_119547247.1">
    <property type="nucleotide sequence ID" value="NZ_QXIR01000016.1"/>
</dbReference>
<dbReference type="GO" id="GO:0008124">
    <property type="term" value="F:4-alpha-hydroxytetrahydrobiopterin dehydratase activity"/>
    <property type="evidence" value="ECO:0007669"/>
    <property type="project" value="UniProtKB-EC"/>
</dbReference>
<organism evidence="5 6">
    <name type="scientific">Bacillus salacetis</name>
    <dbReference type="NCBI Taxonomy" id="2315464"/>
    <lineage>
        <taxon>Bacteria</taxon>
        <taxon>Bacillati</taxon>
        <taxon>Bacillota</taxon>
        <taxon>Bacilli</taxon>
        <taxon>Bacillales</taxon>
        <taxon>Bacillaceae</taxon>
        <taxon>Bacillus</taxon>
    </lineage>
</organism>
<dbReference type="SUPFAM" id="SSF55248">
    <property type="entry name" value="PCD-like"/>
    <property type="match status" value="1"/>
</dbReference>